<evidence type="ECO:0000313" key="3">
    <source>
        <dbReference type="Proteomes" id="UP000190675"/>
    </source>
</evidence>
<dbReference type="AlphaFoldDB" id="A0A1M5NY06"/>
<organism evidence="2 3">
    <name type="scientific">Bradyrhizobium erythrophlei</name>
    <dbReference type="NCBI Taxonomy" id="1437360"/>
    <lineage>
        <taxon>Bacteria</taxon>
        <taxon>Pseudomonadati</taxon>
        <taxon>Pseudomonadota</taxon>
        <taxon>Alphaproteobacteria</taxon>
        <taxon>Hyphomicrobiales</taxon>
        <taxon>Nitrobacteraceae</taxon>
        <taxon>Bradyrhizobium</taxon>
    </lineage>
</organism>
<proteinExistence type="predicted"/>
<evidence type="ECO:0000256" key="1">
    <source>
        <dbReference type="SAM" id="SignalP"/>
    </source>
</evidence>
<sequence length="85" mass="8619">MSHKLAITIAIVSSLTAIASSPVAGQIVSDRNYRPSGVAANRAQLNAASAVPLSAFAFDNSGPRPVVTTYGSAANGPYQGGPHPR</sequence>
<evidence type="ECO:0000313" key="2">
    <source>
        <dbReference type="EMBL" id="SHG94368.1"/>
    </source>
</evidence>
<dbReference type="Proteomes" id="UP000190675">
    <property type="component" value="Chromosome I"/>
</dbReference>
<dbReference type="EMBL" id="LT670818">
    <property type="protein sequence ID" value="SHG94368.1"/>
    <property type="molecule type" value="Genomic_DNA"/>
</dbReference>
<name>A0A1M5NY06_9BRAD</name>
<accession>A0A1M5NY06</accession>
<feature type="signal peptide" evidence="1">
    <location>
        <begin position="1"/>
        <end position="19"/>
    </location>
</feature>
<gene>
    <name evidence="2" type="ORF">SAMN05444169_4910</name>
</gene>
<protein>
    <submittedName>
        <fullName evidence="2">Uncharacterized protein</fullName>
    </submittedName>
</protein>
<reference evidence="2 3" key="1">
    <citation type="submission" date="2016-11" db="EMBL/GenBank/DDBJ databases">
        <authorList>
            <person name="Jaros S."/>
            <person name="Januszkiewicz K."/>
            <person name="Wedrychowicz H."/>
        </authorList>
    </citation>
    <scope>NUCLEOTIDE SEQUENCE [LARGE SCALE GENOMIC DNA]</scope>
    <source>
        <strain evidence="2 3">GAS242</strain>
    </source>
</reference>
<feature type="chain" id="PRO_5012997019" evidence="1">
    <location>
        <begin position="20"/>
        <end position="85"/>
    </location>
</feature>
<keyword evidence="1" id="KW-0732">Signal</keyword>